<proteinExistence type="inferred from homology"/>
<dbReference type="STRING" id="50376.A0A517LH16"/>
<dbReference type="SUPFAM" id="SSF103473">
    <property type="entry name" value="MFS general substrate transporter"/>
    <property type="match status" value="1"/>
</dbReference>
<dbReference type="PANTHER" id="PTHR10332:SF88">
    <property type="entry name" value="EQUILIBRATIVE NUCLEOSIDE TRANSPORTER 1, ISOFORM A"/>
    <property type="match status" value="1"/>
</dbReference>
<feature type="transmembrane region" description="Helical" evidence="8">
    <location>
        <begin position="241"/>
        <end position="261"/>
    </location>
</feature>
<keyword evidence="10" id="KW-1185">Reference proteome</keyword>
<feature type="transmembrane region" description="Helical" evidence="8">
    <location>
        <begin position="446"/>
        <end position="468"/>
    </location>
</feature>
<evidence type="ECO:0000256" key="3">
    <source>
        <dbReference type="ARBA" id="ARBA00022448"/>
    </source>
</evidence>
<feature type="transmembrane region" description="Helical" evidence="8">
    <location>
        <begin position="408"/>
        <end position="434"/>
    </location>
</feature>
<dbReference type="OrthoDB" id="46396at2759"/>
<dbReference type="Pfam" id="PF01733">
    <property type="entry name" value="Nucleoside_tran"/>
    <property type="match status" value="1"/>
</dbReference>
<sequence length="469" mass="51510">MERIRSLGQRKQSYEALDNDSGFGDSESRPLTLNAEDEDEDGHDVHPDDEEEVENVAAFSWIIYAVFFLLGMAMLWAWNMFLAAGPYFQKRFKTNDWILRNFQPTELTTSTIVNLGSILVLTKLQAKASYSKRIIVALVINIVSFTLLAMSTKLFTRVSAGVYFGFLIIQVLLASGATGTLQNGIFAYVSGFGREEYTQGIMTGQAVAGVLPAIVQIMSVLSAPPANARLDVPTESSTSAMAYFLTATGISALTLVAFLYLSSIHRGSQHHKHSLDEITDGNGNILQSEERESVPLLTLFRKTFWLATSVFLTFAVTMVYPVFTQEIESVRTQDKAPQLFKPASFIPLGFLFWNSGDLIGRLLTAIPSLRITQKPRLVLALALARFVFIPLYLLCNINGRGAKINSDFFYLFIVQLGFGISNGFLGSTCMMGAIEYVDVEEREAAGGFMGLCLVSGLTVGSLLSFTVAG</sequence>
<dbReference type="PANTHER" id="PTHR10332">
    <property type="entry name" value="EQUILIBRATIVE NUCLEOSIDE TRANSPORTER"/>
    <property type="match status" value="1"/>
</dbReference>
<evidence type="ECO:0000256" key="2">
    <source>
        <dbReference type="ARBA" id="ARBA00007965"/>
    </source>
</evidence>
<protein>
    <recommendedName>
        <fullName evidence="11">Major facilitator superfamily (MFS) profile domain-containing protein</fullName>
    </recommendedName>
</protein>
<keyword evidence="3" id="KW-0813">Transport</keyword>
<evidence type="ECO:0008006" key="11">
    <source>
        <dbReference type="Google" id="ProtNLM"/>
    </source>
</evidence>
<gene>
    <name evidence="9" type="ORF">FKW77_004171</name>
</gene>
<dbReference type="InterPro" id="IPR036259">
    <property type="entry name" value="MFS_trans_sf"/>
</dbReference>
<evidence type="ECO:0000313" key="10">
    <source>
        <dbReference type="Proteomes" id="UP000316270"/>
    </source>
</evidence>
<dbReference type="PIRSF" id="PIRSF016379">
    <property type="entry name" value="ENT"/>
    <property type="match status" value="1"/>
</dbReference>
<feature type="compositionally biased region" description="Acidic residues" evidence="7">
    <location>
        <begin position="35"/>
        <end position="49"/>
    </location>
</feature>
<feature type="region of interest" description="Disordered" evidence="7">
    <location>
        <begin position="1"/>
        <end position="49"/>
    </location>
</feature>
<dbReference type="GO" id="GO:0034257">
    <property type="term" value="F:nicotinamide riboside transmembrane transporter activity"/>
    <property type="evidence" value="ECO:0007669"/>
    <property type="project" value="TreeGrafter"/>
</dbReference>
<evidence type="ECO:0000256" key="6">
    <source>
        <dbReference type="ARBA" id="ARBA00023136"/>
    </source>
</evidence>
<dbReference type="Proteomes" id="UP000316270">
    <property type="component" value="Chromosome 12"/>
</dbReference>
<evidence type="ECO:0000256" key="7">
    <source>
        <dbReference type="SAM" id="MobiDB-lite"/>
    </source>
</evidence>
<reference evidence="9 10" key="1">
    <citation type="submission" date="2019-07" db="EMBL/GenBank/DDBJ databases">
        <title>Finished genome of Venturia effusa.</title>
        <authorList>
            <person name="Young C.A."/>
            <person name="Cox M.P."/>
            <person name="Ganley A.R.D."/>
            <person name="David W.J."/>
        </authorList>
    </citation>
    <scope>NUCLEOTIDE SEQUENCE [LARGE SCALE GENOMIC DNA]</scope>
    <source>
        <strain evidence="10">albino</strain>
    </source>
</reference>
<evidence type="ECO:0000256" key="5">
    <source>
        <dbReference type="ARBA" id="ARBA00022989"/>
    </source>
</evidence>
<evidence type="ECO:0000256" key="8">
    <source>
        <dbReference type="SAM" id="Phobius"/>
    </source>
</evidence>
<evidence type="ECO:0000313" key="9">
    <source>
        <dbReference type="EMBL" id="QDS74917.1"/>
    </source>
</evidence>
<comment type="subcellular location">
    <subcellularLocation>
        <location evidence="1">Membrane</location>
        <topology evidence="1">Multi-pass membrane protein</topology>
    </subcellularLocation>
</comment>
<feature type="transmembrane region" description="Helical" evidence="8">
    <location>
        <begin position="162"/>
        <end position="189"/>
    </location>
</feature>
<dbReference type="GO" id="GO:0000329">
    <property type="term" value="C:fungal-type vacuole membrane"/>
    <property type="evidence" value="ECO:0007669"/>
    <property type="project" value="TreeGrafter"/>
</dbReference>
<name>A0A517LH16_9PEZI</name>
<dbReference type="GO" id="GO:0005886">
    <property type="term" value="C:plasma membrane"/>
    <property type="evidence" value="ECO:0007669"/>
    <property type="project" value="TreeGrafter"/>
</dbReference>
<evidence type="ECO:0000256" key="4">
    <source>
        <dbReference type="ARBA" id="ARBA00022692"/>
    </source>
</evidence>
<organism evidence="9 10">
    <name type="scientific">Venturia effusa</name>
    <dbReference type="NCBI Taxonomy" id="50376"/>
    <lineage>
        <taxon>Eukaryota</taxon>
        <taxon>Fungi</taxon>
        <taxon>Dikarya</taxon>
        <taxon>Ascomycota</taxon>
        <taxon>Pezizomycotina</taxon>
        <taxon>Dothideomycetes</taxon>
        <taxon>Pleosporomycetidae</taxon>
        <taxon>Venturiales</taxon>
        <taxon>Venturiaceae</taxon>
        <taxon>Venturia</taxon>
    </lineage>
</organism>
<feature type="transmembrane region" description="Helical" evidence="8">
    <location>
        <begin position="304"/>
        <end position="323"/>
    </location>
</feature>
<keyword evidence="6 8" id="KW-0472">Membrane</keyword>
<accession>A0A517LH16</accession>
<comment type="similarity">
    <text evidence="2">Belongs to the SLC29A/ENT transporter (TC 2.A.57) family.</text>
</comment>
<feature type="transmembrane region" description="Helical" evidence="8">
    <location>
        <begin position="201"/>
        <end position="221"/>
    </location>
</feature>
<dbReference type="AlphaFoldDB" id="A0A517LH16"/>
<dbReference type="InterPro" id="IPR002259">
    <property type="entry name" value="Eqnu_transpt"/>
</dbReference>
<feature type="transmembrane region" description="Helical" evidence="8">
    <location>
        <begin position="343"/>
        <end position="364"/>
    </location>
</feature>
<feature type="transmembrane region" description="Helical" evidence="8">
    <location>
        <begin position="61"/>
        <end position="84"/>
    </location>
</feature>
<dbReference type="EMBL" id="CP042196">
    <property type="protein sequence ID" value="QDS74917.1"/>
    <property type="molecule type" value="Genomic_DNA"/>
</dbReference>
<evidence type="ECO:0000256" key="1">
    <source>
        <dbReference type="ARBA" id="ARBA00004141"/>
    </source>
</evidence>
<feature type="transmembrane region" description="Helical" evidence="8">
    <location>
        <begin position="134"/>
        <end position="156"/>
    </location>
</feature>
<keyword evidence="5 8" id="KW-1133">Transmembrane helix</keyword>
<dbReference type="GO" id="GO:0015205">
    <property type="term" value="F:nucleobase transmembrane transporter activity"/>
    <property type="evidence" value="ECO:0007669"/>
    <property type="project" value="TreeGrafter"/>
</dbReference>
<feature type="transmembrane region" description="Helical" evidence="8">
    <location>
        <begin position="376"/>
        <end position="393"/>
    </location>
</feature>
<keyword evidence="4 8" id="KW-0812">Transmembrane</keyword>